<organism evidence="1 2">
    <name type="scientific">Meganyctiphanes norvegica</name>
    <name type="common">Northern krill</name>
    <name type="synonym">Thysanopoda norvegica</name>
    <dbReference type="NCBI Taxonomy" id="48144"/>
    <lineage>
        <taxon>Eukaryota</taxon>
        <taxon>Metazoa</taxon>
        <taxon>Ecdysozoa</taxon>
        <taxon>Arthropoda</taxon>
        <taxon>Crustacea</taxon>
        <taxon>Multicrustacea</taxon>
        <taxon>Malacostraca</taxon>
        <taxon>Eumalacostraca</taxon>
        <taxon>Eucarida</taxon>
        <taxon>Euphausiacea</taxon>
        <taxon>Euphausiidae</taxon>
        <taxon>Meganyctiphanes</taxon>
    </lineage>
</organism>
<gene>
    <name evidence="1" type="ORF">MNOR_LOCUS1480</name>
</gene>
<feature type="non-terminal residue" evidence="1">
    <location>
        <position position="123"/>
    </location>
</feature>
<sequence>EKFINDTQTELAQFAAIVSKVVTLPNEGNVSNQQLLKAMSQIGSNSIKVNVDCPCFNGDEKDRLEFKNWLAQFEAVIKTRPNWTEEFKVTYLKTKVLKNAANFIAHLEPGPGNYAACIESLKE</sequence>
<dbReference type="EMBL" id="CAXKWB010000395">
    <property type="protein sequence ID" value="CAL4060599.1"/>
    <property type="molecule type" value="Genomic_DNA"/>
</dbReference>
<dbReference type="Proteomes" id="UP001497623">
    <property type="component" value="Unassembled WGS sequence"/>
</dbReference>
<name>A0AAV2PNB9_MEGNR</name>
<keyword evidence="2" id="KW-1185">Reference proteome</keyword>
<feature type="non-terminal residue" evidence="1">
    <location>
        <position position="1"/>
    </location>
</feature>
<comment type="caution">
    <text evidence="1">The sequence shown here is derived from an EMBL/GenBank/DDBJ whole genome shotgun (WGS) entry which is preliminary data.</text>
</comment>
<accession>A0AAV2PNB9</accession>
<evidence type="ECO:0000313" key="2">
    <source>
        <dbReference type="Proteomes" id="UP001497623"/>
    </source>
</evidence>
<reference evidence="1 2" key="1">
    <citation type="submission" date="2024-05" db="EMBL/GenBank/DDBJ databases">
        <authorList>
            <person name="Wallberg A."/>
        </authorList>
    </citation>
    <scope>NUCLEOTIDE SEQUENCE [LARGE SCALE GENOMIC DNA]</scope>
</reference>
<dbReference type="AlphaFoldDB" id="A0AAV2PNB9"/>
<proteinExistence type="predicted"/>
<evidence type="ECO:0000313" key="1">
    <source>
        <dbReference type="EMBL" id="CAL4060599.1"/>
    </source>
</evidence>
<protein>
    <submittedName>
        <fullName evidence="1">Uncharacterized protein</fullName>
    </submittedName>
</protein>